<comment type="caution">
    <text evidence="3">The sequence shown here is derived from an EMBL/GenBank/DDBJ whole genome shotgun (WGS) entry which is preliminary data.</text>
</comment>
<protein>
    <recommendedName>
        <fullName evidence="2">DUF7924 domain-containing protein</fullName>
    </recommendedName>
</protein>
<evidence type="ECO:0000313" key="3">
    <source>
        <dbReference type="EMBL" id="OAL38194.1"/>
    </source>
</evidence>
<feature type="region of interest" description="Disordered" evidence="1">
    <location>
        <begin position="101"/>
        <end position="151"/>
    </location>
</feature>
<evidence type="ECO:0000256" key="1">
    <source>
        <dbReference type="SAM" id="MobiDB-lite"/>
    </source>
</evidence>
<dbReference type="OrthoDB" id="5426775at2759"/>
<feature type="compositionally biased region" description="Polar residues" evidence="1">
    <location>
        <begin position="126"/>
        <end position="137"/>
    </location>
</feature>
<dbReference type="Pfam" id="PF25545">
    <property type="entry name" value="DUF7924"/>
    <property type="match status" value="1"/>
</dbReference>
<dbReference type="GeneID" id="34586069"/>
<feature type="domain" description="DUF7924" evidence="2">
    <location>
        <begin position="198"/>
        <end position="360"/>
    </location>
</feature>
<feature type="compositionally biased region" description="Polar residues" evidence="1">
    <location>
        <begin position="101"/>
        <end position="112"/>
    </location>
</feature>
<dbReference type="AlphaFoldDB" id="A0A178DA56"/>
<accession>A0A178DA56</accession>
<sequence length="550" mass="63550">MSVSLTKTSRKNARLQEKQAASQQGTARRGRTRSLQKPVVKQYNRRNKKDKTLVDTELELDLSAKRPRYRRAQLTETRTGLDKENLVESWLEKLNWSRRSSTENEAQISETSFKMPRKPPAVLPSPDNSFEGSISTSRKPEKSAASVHDADYRQSLRDRNIYINREDPRPELKRRAGRIISRSRTSPEMDDEVVQQLIRTSRRVEEEGEEAIVLQLAPDLIPAMKLLPDTRLASNADQPWYNSVPVPLDTSILSNPLPLPKPKPDLAFGYSEAAFTRNQLGTIGLLVDDQFGRSYAVPDQKVRFPFLEIEFKSQAQNGTHYVATNQAAGAGSVALNGYIDLIQRSFGMDEFDYEEPRYFSRRLKKEDNIVFMLKDFHSIFYGTQTVFERFLEQSRTFSTMVLMHDYEHFAGHWMYTARQSSATETRQMRRRNGNLKIDRNLTLDNKAEEEFLGLKFKRDQYKRDNEAEEAHMCLTCKREKMFPEKKSELAGSYLDRSNLCTLSKDHNACRPRRAVKFQKRSKFPLKRHADRLSGIPGLWSPDERSYLSVG</sequence>
<proteinExistence type="predicted"/>
<evidence type="ECO:0000313" key="4">
    <source>
        <dbReference type="Proteomes" id="UP000185904"/>
    </source>
</evidence>
<name>A0A178DA56_9EURO</name>
<dbReference type="Proteomes" id="UP000185904">
    <property type="component" value="Unassembled WGS sequence"/>
</dbReference>
<reference evidence="3 4" key="1">
    <citation type="submission" date="2016-03" db="EMBL/GenBank/DDBJ databases">
        <title>The draft genome sequence of Fonsecaea nubica causative agent of cutaneous subcutaneous infection in human host.</title>
        <authorList>
            <person name="Costa F."/>
            <person name="Sybren D.H."/>
            <person name="Raittz R.T."/>
            <person name="Weiss V.A."/>
            <person name="Leao A.C."/>
            <person name="Gomes R."/>
            <person name="De Souza E.M."/>
            <person name="Pedrosa F.O."/>
            <person name="Steffens M.B."/>
            <person name="Bombassaro A."/>
            <person name="Tadra-Sfeir M.Z."/>
            <person name="Moreno L.F."/>
            <person name="Najafzadeh M.J."/>
            <person name="Felipe M.S."/>
            <person name="Teixeira M."/>
            <person name="Sun J."/>
            <person name="Xi L."/>
            <person name="Castro M.A."/>
            <person name="Vicente V.A."/>
        </authorList>
    </citation>
    <scope>NUCLEOTIDE SEQUENCE [LARGE SCALE GENOMIC DNA]</scope>
    <source>
        <strain evidence="3 4">CBS 269.64</strain>
    </source>
</reference>
<dbReference type="RefSeq" id="XP_022503206.1">
    <property type="nucleotide sequence ID" value="XM_022640950.1"/>
</dbReference>
<feature type="compositionally biased region" description="Basic and acidic residues" evidence="1">
    <location>
        <begin position="138"/>
        <end position="151"/>
    </location>
</feature>
<dbReference type="EMBL" id="LVCJ01000011">
    <property type="protein sequence ID" value="OAL38194.1"/>
    <property type="molecule type" value="Genomic_DNA"/>
</dbReference>
<keyword evidence="4" id="KW-1185">Reference proteome</keyword>
<feature type="region of interest" description="Disordered" evidence="1">
    <location>
        <begin position="1"/>
        <end position="50"/>
    </location>
</feature>
<dbReference type="InterPro" id="IPR057684">
    <property type="entry name" value="DUF7924"/>
</dbReference>
<evidence type="ECO:0000259" key="2">
    <source>
        <dbReference type="Pfam" id="PF25545"/>
    </source>
</evidence>
<organism evidence="3 4">
    <name type="scientific">Fonsecaea nubica</name>
    <dbReference type="NCBI Taxonomy" id="856822"/>
    <lineage>
        <taxon>Eukaryota</taxon>
        <taxon>Fungi</taxon>
        <taxon>Dikarya</taxon>
        <taxon>Ascomycota</taxon>
        <taxon>Pezizomycotina</taxon>
        <taxon>Eurotiomycetes</taxon>
        <taxon>Chaetothyriomycetidae</taxon>
        <taxon>Chaetothyriales</taxon>
        <taxon>Herpotrichiellaceae</taxon>
        <taxon>Fonsecaea</taxon>
    </lineage>
</organism>
<gene>
    <name evidence="3" type="ORF">AYO20_02646</name>
</gene>